<dbReference type="Proteomes" id="UP000029493">
    <property type="component" value="Chromosome"/>
</dbReference>
<evidence type="ECO:0000313" key="2">
    <source>
        <dbReference type="EMBL" id="AIR88702.1"/>
    </source>
</evidence>
<proteinExistence type="predicted"/>
<dbReference type="KEGG" id="psw:LK03_05250"/>
<feature type="region of interest" description="Disordered" evidence="1">
    <location>
        <begin position="65"/>
        <end position="94"/>
    </location>
</feature>
<keyword evidence="3" id="KW-1185">Reference proteome</keyword>
<dbReference type="AlphaFoldDB" id="A0A089WQG0"/>
<sequence length="94" mass="9677">MSVPGLADAVSLTGESNANDAEAAVTLADSSSAARPRGTRGVPGILCRRGKVELFIHVSPETLAPSRSNQEACGDVDDARGIQDIPAKQPSAYN</sequence>
<evidence type="ECO:0000313" key="3">
    <source>
        <dbReference type="Proteomes" id="UP000029493"/>
    </source>
</evidence>
<protein>
    <submittedName>
        <fullName evidence="2">Uncharacterized protein</fullName>
    </submittedName>
</protein>
<evidence type="ECO:0000256" key="1">
    <source>
        <dbReference type="SAM" id="MobiDB-lite"/>
    </source>
</evidence>
<name>A0A089WQG0_9PSED</name>
<dbReference type="EMBL" id="CP009455">
    <property type="protein sequence ID" value="AIR88702.1"/>
    <property type="molecule type" value="Genomic_DNA"/>
</dbReference>
<reference evidence="2 3" key="1">
    <citation type="submission" date="2014-09" db="EMBL/GenBank/DDBJ databases">
        <authorList>
            <person name="Chan K.-G."/>
        </authorList>
    </citation>
    <scope>NUCLEOTIDE SEQUENCE [LARGE SCALE GENOMIC DNA]</scope>
    <source>
        <strain evidence="2 3">ND07</strain>
    </source>
</reference>
<organism evidence="2 3">
    <name type="scientific">Pseudomonas cremoricolorata</name>
    <dbReference type="NCBI Taxonomy" id="157783"/>
    <lineage>
        <taxon>Bacteria</taxon>
        <taxon>Pseudomonadati</taxon>
        <taxon>Pseudomonadota</taxon>
        <taxon>Gammaproteobacteria</taxon>
        <taxon>Pseudomonadales</taxon>
        <taxon>Pseudomonadaceae</taxon>
        <taxon>Pseudomonas</taxon>
    </lineage>
</organism>
<accession>A0A089WQG0</accession>
<gene>
    <name evidence="2" type="ORF">LK03_05250</name>
</gene>